<evidence type="ECO:0000256" key="4">
    <source>
        <dbReference type="ARBA" id="ARBA00022837"/>
    </source>
</evidence>
<dbReference type="CDD" id="cd16027">
    <property type="entry name" value="SGSH"/>
    <property type="match status" value="1"/>
</dbReference>
<dbReference type="EMBL" id="UINC01005392">
    <property type="protein sequence ID" value="SVA21042.1"/>
    <property type="molecule type" value="Genomic_DNA"/>
</dbReference>
<evidence type="ECO:0000313" key="7">
    <source>
        <dbReference type="EMBL" id="SVA21042.1"/>
    </source>
</evidence>
<sequence>MKQIIKLSMLTVIFFLIVGCQNNPERKPNILWLVAEDQSQYFFPFYGDNSVNLPNISELLKNGTVFEGMNSSYPVCAPARSAIITGMYPNSIGTGNMRALKGNTKKRSAKEASLGIPYYSSKLAENIKPFTQILRENGYYCTNNSKRDYNFYLRDEAWDESSNKASWEKRKDDQPFFSVFNFNVTHESAMWQRDKEELKVNPKNLKVPPVFPNDSISRHSLAINYSNLVEMDRQMGLIIDKLKDQGLYENTYIFFYSDHGGPFPRHKRAIYETGTKVPLIIKFPSVIKPEEKRNSDMLNFIDFAPTILSIVGGIDIPKIYQGKAFLGSRKNKNKREYLFTASDRFDEHPDRIRAVKNKRFKYIKNYNLNKPHALPVAYRNQMALMQHLNRLNESDLLSKQQKLWFQIPKSQEEFYDLENDPFELNNLIDEKKYSDDIKNLKIQLENWMDEIKDLGHLSEKELVEYVTK</sequence>
<gene>
    <name evidence="7" type="ORF">METZ01_LOCUS73896</name>
</gene>
<evidence type="ECO:0000256" key="5">
    <source>
        <dbReference type="SAM" id="Coils"/>
    </source>
</evidence>
<dbReference type="SUPFAM" id="SSF53649">
    <property type="entry name" value="Alkaline phosphatase-like"/>
    <property type="match status" value="1"/>
</dbReference>
<feature type="coiled-coil region" evidence="5">
    <location>
        <begin position="430"/>
        <end position="457"/>
    </location>
</feature>
<dbReference type="Pfam" id="PF00884">
    <property type="entry name" value="Sulfatase"/>
    <property type="match status" value="1"/>
</dbReference>
<dbReference type="AlphaFoldDB" id="A0A381TYH3"/>
<keyword evidence="5" id="KW-0175">Coiled coil</keyword>
<evidence type="ECO:0000256" key="1">
    <source>
        <dbReference type="ARBA" id="ARBA00008779"/>
    </source>
</evidence>
<dbReference type="PANTHER" id="PTHR42693:SF53">
    <property type="entry name" value="ENDO-4-O-SULFATASE"/>
    <property type="match status" value="1"/>
</dbReference>
<dbReference type="InterPro" id="IPR050738">
    <property type="entry name" value="Sulfatase"/>
</dbReference>
<feature type="domain" description="Sulfatase N-terminal" evidence="6">
    <location>
        <begin position="28"/>
        <end position="312"/>
    </location>
</feature>
<accession>A0A381TYH3</accession>
<dbReference type="PROSITE" id="PS51257">
    <property type="entry name" value="PROKAR_LIPOPROTEIN"/>
    <property type="match status" value="1"/>
</dbReference>
<dbReference type="GO" id="GO:0046872">
    <property type="term" value="F:metal ion binding"/>
    <property type="evidence" value="ECO:0007669"/>
    <property type="project" value="UniProtKB-KW"/>
</dbReference>
<comment type="similarity">
    <text evidence="1">Belongs to the sulfatase family.</text>
</comment>
<organism evidence="7">
    <name type="scientific">marine metagenome</name>
    <dbReference type="NCBI Taxonomy" id="408172"/>
    <lineage>
        <taxon>unclassified sequences</taxon>
        <taxon>metagenomes</taxon>
        <taxon>ecological metagenomes</taxon>
    </lineage>
</organism>
<keyword evidence="2" id="KW-0479">Metal-binding</keyword>
<name>A0A381TYH3_9ZZZZ</name>
<dbReference type="GO" id="GO:0004065">
    <property type="term" value="F:arylsulfatase activity"/>
    <property type="evidence" value="ECO:0007669"/>
    <property type="project" value="TreeGrafter"/>
</dbReference>
<evidence type="ECO:0000256" key="2">
    <source>
        <dbReference type="ARBA" id="ARBA00022723"/>
    </source>
</evidence>
<dbReference type="PROSITE" id="PS00523">
    <property type="entry name" value="SULFATASE_1"/>
    <property type="match status" value="1"/>
</dbReference>
<dbReference type="InterPro" id="IPR000917">
    <property type="entry name" value="Sulfatase_N"/>
</dbReference>
<evidence type="ECO:0000259" key="6">
    <source>
        <dbReference type="Pfam" id="PF00884"/>
    </source>
</evidence>
<proteinExistence type="inferred from homology"/>
<dbReference type="InterPro" id="IPR024607">
    <property type="entry name" value="Sulfatase_CS"/>
</dbReference>
<dbReference type="PANTHER" id="PTHR42693">
    <property type="entry name" value="ARYLSULFATASE FAMILY MEMBER"/>
    <property type="match status" value="1"/>
</dbReference>
<dbReference type="InterPro" id="IPR017850">
    <property type="entry name" value="Alkaline_phosphatase_core_sf"/>
</dbReference>
<protein>
    <recommendedName>
        <fullName evidence="6">Sulfatase N-terminal domain-containing protein</fullName>
    </recommendedName>
</protein>
<keyword evidence="4" id="KW-0106">Calcium</keyword>
<dbReference type="Gene3D" id="3.40.720.10">
    <property type="entry name" value="Alkaline Phosphatase, subunit A"/>
    <property type="match status" value="1"/>
</dbReference>
<evidence type="ECO:0000256" key="3">
    <source>
        <dbReference type="ARBA" id="ARBA00022801"/>
    </source>
</evidence>
<reference evidence="7" key="1">
    <citation type="submission" date="2018-05" db="EMBL/GenBank/DDBJ databases">
        <authorList>
            <person name="Lanie J.A."/>
            <person name="Ng W.-L."/>
            <person name="Kazmierczak K.M."/>
            <person name="Andrzejewski T.M."/>
            <person name="Davidsen T.M."/>
            <person name="Wayne K.J."/>
            <person name="Tettelin H."/>
            <person name="Glass J.I."/>
            <person name="Rusch D."/>
            <person name="Podicherti R."/>
            <person name="Tsui H.-C.T."/>
            <person name="Winkler M.E."/>
        </authorList>
    </citation>
    <scope>NUCLEOTIDE SEQUENCE</scope>
</reference>
<keyword evidence="3" id="KW-0378">Hydrolase</keyword>